<evidence type="ECO:0000313" key="5">
    <source>
        <dbReference type="EMBL" id="MBB3983515.1"/>
    </source>
</evidence>
<keyword evidence="3" id="KW-0804">Transcription</keyword>
<keyword evidence="6" id="KW-1185">Reference proteome</keyword>
<dbReference type="EMBL" id="JACIEB010000009">
    <property type="protein sequence ID" value="MBB3983515.1"/>
    <property type="molecule type" value="Genomic_DNA"/>
</dbReference>
<dbReference type="GO" id="GO:0000976">
    <property type="term" value="F:transcription cis-regulatory region binding"/>
    <property type="evidence" value="ECO:0007669"/>
    <property type="project" value="TreeGrafter"/>
</dbReference>
<dbReference type="SUPFAM" id="SSF53822">
    <property type="entry name" value="Periplasmic binding protein-like I"/>
    <property type="match status" value="1"/>
</dbReference>
<evidence type="ECO:0000256" key="2">
    <source>
        <dbReference type="ARBA" id="ARBA00023125"/>
    </source>
</evidence>
<dbReference type="InterPro" id="IPR046335">
    <property type="entry name" value="LacI/GalR-like_sensor"/>
</dbReference>
<dbReference type="AlphaFoldDB" id="A0A7W6DHP8"/>
<feature type="domain" description="HTH lacI-type" evidence="4">
    <location>
        <begin position="10"/>
        <end position="64"/>
    </location>
</feature>
<sequence length="336" mass="35869">MSAKGGPPVRSIIDIARLAGVSVSTVSRALSGKGTLTRATRDKVRAVAAEQGFHLNQSARNLRMGRTGTIAVLLPDHDRGRSLSDPLVSTMLDLLVDAFARRGCGLLLSGASATGGDWLAQWAKSGRVDGIIVIGQSDHVALFRNQDGRAAPLVVWGEPDAEGRHIAIGVDNIAGGGMAARHLIAKGRRHLAFFGSVTVPEFAGRYSGFARALPDHLWAMHQHVPAPATPDGAYRAARDYFASHDHPDGIFCATDVIALSVMRAAREAGMAIPRDLSIVGFDDIALAQAAWPPLTTVRQDCARIAEMLTESLFALIDGKRPPSERLAPQWIERQSS</sequence>
<dbReference type="SUPFAM" id="SSF47413">
    <property type="entry name" value="lambda repressor-like DNA-binding domains"/>
    <property type="match status" value="1"/>
</dbReference>
<dbReference type="InterPro" id="IPR010982">
    <property type="entry name" value="Lambda_DNA-bd_dom_sf"/>
</dbReference>
<dbReference type="Pfam" id="PF00356">
    <property type="entry name" value="LacI"/>
    <property type="match status" value="1"/>
</dbReference>
<evidence type="ECO:0000259" key="4">
    <source>
        <dbReference type="PROSITE" id="PS50932"/>
    </source>
</evidence>
<organism evidence="5 6">
    <name type="scientific">Sphingobium fontiphilum</name>
    <dbReference type="NCBI Taxonomy" id="944425"/>
    <lineage>
        <taxon>Bacteria</taxon>
        <taxon>Pseudomonadati</taxon>
        <taxon>Pseudomonadota</taxon>
        <taxon>Alphaproteobacteria</taxon>
        <taxon>Sphingomonadales</taxon>
        <taxon>Sphingomonadaceae</taxon>
        <taxon>Sphingobium</taxon>
    </lineage>
</organism>
<dbReference type="RefSeq" id="WP_183956452.1">
    <property type="nucleotide sequence ID" value="NZ_JACIEB010000009.1"/>
</dbReference>
<gene>
    <name evidence="5" type="ORF">GGR44_003206</name>
</gene>
<proteinExistence type="predicted"/>
<reference evidence="5 6" key="1">
    <citation type="submission" date="2020-08" db="EMBL/GenBank/DDBJ databases">
        <title>Genomic Encyclopedia of Type Strains, Phase IV (KMG-IV): sequencing the most valuable type-strain genomes for metagenomic binning, comparative biology and taxonomic classification.</title>
        <authorList>
            <person name="Goeker M."/>
        </authorList>
    </citation>
    <scope>NUCLEOTIDE SEQUENCE [LARGE SCALE GENOMIC DNA]</scope>
    <source>
        <strain evidence="5 6">DSM 29348</strain>
    </source>
</reference>
<evidence type="ECO:0000313" key="6">
    <source>
        <dbReference type="Proteomes" id="UP000552757"/>
    </source>
</evidence>
<dbReference type="Gene3D" id="3.40.50.2300">
    <property type="match status" value="2"/>
</dbReference>
<dbReference type="PANTHER" id="PTHR30146:SF120">
    <property type="entry name" value="ALANINE RACEMASE"/>
    <property type="match status" value="1"/>
</dbReference>
<comment type="caution">
    <text evidence="5">The sequence shown here is derived from an EMBL/GenBank/DDBJ whole genome shotgun (WGS) entry which is preliminary data.</text>
</comment>
<dbReference type="Gene3D" id="1.10.260.40">
    <property type="entry name" value="lambda repressor-like DNA-binding domains"/>
    <property type="match status" value="1"/>
</dbReference>
<dbReference type="PANTHER" id="PTHR30146">
    <property type="entry name" value="LACI-RELATED TRANSCRIPTIONAL REPRESSOR"/>
    <property type="match status" value="1"/>
</dbReference>
<dbReference type="PROSITE" id="PS00356">
    <property type="entry name" value="HTH_LACI_1"/>
    <property type="match status" value="1"/>
</dbReference>
<keyword evidence="1" id="KW-0805">Transcription regulation</keyword>
<accession>A0A7W6DHP8</accession>
<name>A0A7W6DHP8_9SPHN</name>
<dbReference type="InterPro" id="IPR000843">
    <property type="entry name" value="HTH_LacI"/>
</dbReference>
<dbReference type="Proteomes" id="UP000552757">
    <property type="component" value="Unassembled WGS sequence"/>
</dbReference>
<dbReference type="InterPro" id="IPR028082">
    <property type="entry name" value="Peripla_BP_I"/>
</dbReference>
<dbReference type="GO" id="GO:0003700">
    <property type="term" value="F:DNA-binding transcription factor activity"/>
    <property type="evidence" value="ECO:0007669"/>
    <property type="project" value="TreeGrafter"/>
</dbReference>
<dbReference type="CDD" id="cd01392">
    <property type="entry name" value="HTH_LacI"/>
    <property type="match status" value="1"/>
</dbReference>
<protein>
    <submittedName>
        <fullName evidence="5">DNA-binding LacI/PurR family transcriptional regulator</fullName>
    </submittedName>
</protein>
<dbReference type="PROSITE" id="PS50932">
    <property type="entry name" value="HTH_LACI_2"/>
    <property type="match status" value="1"/>
</dbReference>
<evidence type="ECO:0000256" key="3">
    <source>
        <dbReference type="ARBA" id="ARBA00023163"/>
    </source>
</evidence>
<evidence type="ECO:0000256" key="1">
    <source>
        <dbReference type="ARBA" id="ARBA00023015"/>
    </source>
</evidence>
<keyword evidence="2 5" id="KW-0238">DNA-binding</keyword>
<dbReference type="Pfam" id="PF13377">
    <property type="entry name" value="Peripla_BP_3"/>
    <property type="match status" value="1"/>
</dbReference>
<dbReference type="SMART" id="SM00354">
    <property type="entry name" value="HTH_LACI"/>
    <property type="match status" value="1"/>
</dbReference>